<dbReference type="PROSITE" id="PS51918">
    <property type="entry name" value="RADICAL_SAM"/>
    <property type="match status" value="1"/>
</dbReference>
<evidence type="ECO:0000313" key="10">
    <source>
        <dbReference type="Proteomes" id="UP000035860"/>
    </source>
</evidence>
<dbReference type="InterPro" id="IPR034491">
    <property type="entry name" value="Anaerob_Ser_sulfatase-maturase"/>
</dbReference>
<dbReference type="Pfam" id="PF04055">
    <property type="entry name" value="Radical_SAM"/>
    <property type="match status" value="1"/>
</dbReference>
<evidence type="ECO:0000256" key="1">
    <source>
        <dbReference type="ARBA" id="ARBA00001966"/>
    </source>
</evidence>
<keyword evidence="2" id="KW-0004">4Fe-4S</keyword>
<dbReference type="OrthoDB" id="9782387at2"/>
<dbReference type="InterPro" id="IPR023885">
    <property type="entry name" value="4Fe4S-binding_SPASM_dom"/>
</dbReference>
<evidence type="ECO:0000256" key="7">
    <source>
        <dbReference type="ARBA" id="ARBA00023601"/>
    </source>
</evidence>
<dbReference type="InterPro" id="IPR013785">
    <property type="entry name" value="Aldolase_TIM"/>
</dbReference>
<sequence length="401" mass="46125">MSLSTPTKTNDKFAFAYHAMIKPSGSECNIDCEYCFYLHKQALLTQPKHPRMDLATLETHIKQYIEAQTSEEVVFTWQGGEPTIMGLDFFKQAITLQKRYAKPNQHIVNDLQTNGLLLDDDWCEFLKQENFLVGISIDGTAELHDKLRKTKNQKPTHALVMRAIDKLHAHQVPFHALCVVNSHNSKEPLKVYRFLKDVVRPRMIQFLSAVEPTHFIKKPTNYIFKSSTHSHSIVTDWSVSPQQWGEFLCVIWQEWLKNDFGRVFIDQFENTISQALGFGAQKCTTAPICGKAVAIEHDGSLYSCDHFVYPQYKLGNIHHTHQGSLVFSKQQASFSYAKHLKLPNDCKQCDYLKLCWGECPKNRFINDSTGEAGLNYLCQGLKKFYRQVIHDLPIIRTKLSH</sequence>
<dbReference type="InterPro" id="IPR023867">
    <property type="entry name" value="Sulphatase_maturase_rSAM"/>
</dbReference>
<proteinExistence type="inferred from homology"/>
<dbReference type="Proteomes" id="UP000035860">
    <property type="component" value="Unassembled WGS sequence"/>
</dbReference>
<keyword evidence="10" id="KW-1185">Reference proteome</keyword>
<dbReference type="SFLD" id="SFLDG01386">
    <property type="entry name" value="main_SPASM_domain-containing"/>
    <property type="match status" value="1"/>
</dbReference>
<dbReference type="CDD" id="cd01335">
    <property type="entry name" value="Radical_SAM"/>
    <property type="match status" value="1"/>
</dbReference>
<dbReference type="InterPro" id="IPR007197">
    <property type="entry name" value="rSAM"/>
</dbReference>
<dbReference type="Pfam" id="PF13186">
    <property type="entry name" value="SPASM"/>
    <property type="match status" value="1"/>
</dbReference>
<evidence type="ECO:0000256" key="4">
    <source>
        <dbReference type="ARBA" id="ARBA00022723"/>
    </source>
</evidence>
<dbReference type="AlphaFoldDB" id="A0A066UB85"/>
<dbReference type="InterPro" id="IPR058240">
    <property type="entry name" value="rSAM_sf"/>
</dbReference>
<evidence type="ECO:0000259" key="8">
    <source>
        <dbReference type="PROSITE" id="PS51918"/>
    </source>
</evidence>
<dbReference type="NCBIfam" id="TIGR04085">
    <property type="entry name" value="rSAM_more_4Fe4S"/>
    <property type="match status" value="1"/>
</dbReference>
<dbReference type="GO" id="GO:0016491">
    <property type="term" value="F:oxidoreductase activity"/>
    <property type="evidence" value="ECO:0007669"/>
    <property type="project" value="InterPro"/>
</dbReference>
<evidence type="ECO:0000256" key="2">
    <source>
        <dbReference type="ARBA" id="ARBA00022485"/>
    </source>
</evidence>
<gene>
    <name evidence="9" type="ORF">MBO_09548</name>
</gene>
<protein>
    <submittedName>
        <fullName evidence="9">Chondroitin sulfate/heparin utilization regulation protein</fullName>
    </submittedName>
</protein>
<dbReference type="SFLD" id="SFLDG01067">
    <property type="entry name" value="SPASM/twitch_domain_containing"/>
    <property type="match status" value="1"/>
</dbReference>
<evidence type="ECO:0000256" key="5">
    <source>
        <dbReference type="ARBA" id="ARBA00023004"/>
    </source>
</evidence>
<dbReference type="RefSeq" id="WP_052585430.1">
    <property type="nucleotide sequence ID" value="NZ_AOMT01000043.1"/>
</dbReference>
<dbReference type="SFLD" id="SFLDF00285">
    <property type="entry name" value="anaerobic_Ser-type_sulfatase-m"/>
    <property type="match status" value="1"/>
</dbReference>
<dbReference type="eggNOG" id="COG0641">
    <property type="taxonomic scope" value="Bacteria"/>
</dbReference>
<dbReference type="GO" id="GO:0051539">
    <property type="term" value="F:4 iron, 4 sulfur cluster binding"/>
    <property type="evidence" value="ECO:0007669"/>
    <property type="project" value="UniProtKB-KW"/>
</dbReference>
<keyword evidence="3" id="KW-0949">S-adenosyl-L-methionine</keyword>
<dbReference type="SFLD" id="SFLDG01072">
    <property type="entry name" value="dehydrogenase_like"/>
    <property type="match status" value="1"/>
</dbReference>
<dbReference type="SFLD" id="SFLDS00029">
    <property type="entry name" value="Radical_SAM"/>
    <property type="match status" value="1"/>
</dbReference>
<dbReference type="SFLD" id="SFLDG01384">
    <property type="entry name" value="thioether_bond_formation_requi"/>
    <property type="match status" value="1"/>
</dbReference>
<evidence type="ECO:0000256" key="6">
    <source>
        <dbReference type="ARBA" id="ARBA00023014"/>
    </source>
</evidence>
<comment type="similarity">
    <text evidence="7">Belongs to the radical SAM superfamily. Anaerobic sulfatase-maturating enzyme family.</text>
</comment>
<dbReference type="CDD" id="cd21120">
    <property type="entry name" value="SPASM_anSME"/>
    <property type="match status" value="1"/>
</dbReference>
<evidence type="ECO:0000256" key="3">
    <source>
        <dbReference type="ARBA" id="ARBA00022691"/>
    </source>
</evidence>
<dbReference type="SUPFAM" id="SSF102114">
    <property type="entry name" value="Radical SAM enzymes"/>
    <property type="match status" value="1"/>
</dbReference>
<name>A0A066UB85_9GAMM</name>
<dbReference type="EMBL" id="AOMT01000043">
    <property type="protein sequence ID" value="KDN24380.1"/>
    <property type="molecule type" value="Genomic_DNA"/>
</dbReference>
<evidence type="ECO:0000313" key="9">
    <source>
        <dbReference type="EMBL" id="KDN24380.1"/>
    </source>
</evidence>
<dbReference type="PANTHER" id="PTHR43273:SF3">
    <property type="entry name" value="ANAEROBIC SULFATASE-MATURATING ENZYME HOMOLOG ASLB-RELATED"/>
    <property type="match status" value="1"/>
</dbReference>
<dbReference type="GO" id="GO:0046872">
    <property type="term" value="F:metal ion binding"/>
    <property type="evidence" value="ECO:0007669"/>
    <property type="project" value="UniProtKB-KW"/>
</dbReference>
<dbReference type="Gene3D" id="3.20.20.70">
    <property type="entry name" value="Aldolase class I"/>
    <property type="match status" value="1"/>
</dbReference>
<organism evidence="9 10">
    <name type="scientific">Moraxella bovoculi 237</name>
    <dbReference type="NCBI Taxonomy" id="743974"/>
    <lineage>
        <taxon>Bacteria</taxon>
        <taxon>Pseudomonadati</taxon>
        <taxon>Pseudomonadota</taxon>
        <taxon>Gammaproteobacteria</taxon>
        <taxon>Moraxellales</taxon>
        <taxon>Moraxellaceae</taxon>
        <taxon>Moraxella</taxon>
    </lineage>
</organism>
<comment type="caution">
    <text evidence="9">The sequence shown here is derived from an EMBL/GenBank/DDBJ whole genome shotgun (WGS) entry which is preliminary data.</text>
</comment>
<dbReference type="InterPro" id="IPR047207">
    <property type="entry name" value="SPASM_anSME"/>
</dbReference>
<accession>A0A066UB85</accession>
<reference evidence="9 10" key="1">
    <citation type="journal article" date="2014" name="Genome Announc.">
        <title>Draft Genome Sequence of Moraxella bovoculi Strain 237T (ATCC BAA-1259T) Isolated from a Calf with Infectious Bovine Keratoconjunctivitis.</title>
        <authorList>
            <person name="Calcutt M.J."/>
            <person name="Foecking M.F."/>
            <person name="Martin N.T."/>
            <person name="Mhlanga-Mutangadura T."/>
            <person name="Reilly T.J."/>
        </authorList>
    </citation>
    <scope>NUCLEOTIDE SEQUENCE [LARGE SCALE GENOMIC DNA]</scope>
    <source>
        <strain evidence="9 10">237</strain>
    </source>
</reference>
<keyword evidence="5" id="KW-0408">Iron</keyword>
<dbReference type="NCBIfam" id="TIGR03942">
    <property type="entry name" value="sulfatase_rSAM"/>
    <property type="match status" value="1"/>
</dbReference>
<comment type="cofactor">
    <cofactor evidence="1">
        <name>[4Fe-4S] cluster</name>
        <dbReference type="ChEBI" id="CHEBI:49883"/>
    </cofactor>
</comment>
<keyword evidence="6" id="KW-0411">Iron-sulfur</keyword>
<keyword evidence="4" id="KW-0479">Metal-binding</keyword>
<feature type="domain" description="Radical SAM core" evidence="8">
    <location>
        <begin position="11"/>
        <end position="257"/>
    </location>
</feature>
<dbReference type="PANTHER" id="PTHR43273">
    <property type="entry name" value="ANAEROBIC SULFATASE-MATURATING ENZYME HOMOLOG ASLB-RELATED"/>
    <property type="match status" value="1"/>
</dbReference>